<gene>
    <name evidence="2" type="ORF">QDX21_03045</name>
</gene>
<dbReference type="SUPFAM" id="SSF53335">
    <property type="entry name" value="S-adenosyl-L-methionine-dependent methyltransferases"/>
    <property type="match status" value="1"/>
</dbReference>
<dbReference type="GO" id="GO:0032259">
    <property type="term" value="P:methylation"/>
    <property type="evidence" value="ECO:0007669"/>
    <property type="project" value="UniProtKB-KW"/>
</dbReference>
<dbReference type="PANTHER" id="PTHR43464">
    <property type="entry name" value="METHYLTRANSFERASE"/>
    <property type="match status" value="1"/>
</dbReference>
<dbReference type="CDD" id="cd02440">
    <property type="entry name" value="AdoMet_MTases"/>
    <property type="match status" value="1"/>
</dbReference>
<dbReference type="Gene3D" id="2.20.130.10">
    <property type="entry name" value="CAC2371-like domains"/>
    <property type="match status" value="1"/>
</dbReference>
<dbReference type="EC" id="2.1.1.-" evidence="2"/>
<dbReference type="InterPro" id="IPR041698">
    <property type="entry name" value="Methyltransf_25"/>
</dbReference>
<dbReference type="InterPro" id="IPR029063">
    <property type="entry name" value="SAM-dependent_MTases_sf"/>
</dbReference>
<name>A0AAJ6AQ61_9MICC</name>
<dbReference type="Gene3D" id="3.40.50.150">
    <property type="entry name" value="Vaccinia Virus protein VP39"/>
    <property type="match status" value="1"/>
</dbReference>
<reference evidence="2 3" key="1">
    <citation type="submission" date="2023-03" db="EMBL/GenBank/DDBJ databases">
        <title>Complete genome sequences of several Auritidibacter ignavus strains isolated from ear infections.</title>
        <authorList>
            <person name="Baehr T."/>
            <person name="Baumhoegger A.M."/>
        </authorList>
    </citation>
    <scope>NUCLEOTIDE SEQUENCE [LARGE SCALE GENOMIC DNA]</scope>
    <source>
        <strain evidence="2 3">BABAE-6</strain>
    </source>
</reference>
<dbReference type="Pfam" id="PF13649">
    <property type="entry name" value="Methyltransf_25"/>
    <property type="match status" value="1"/>
</dbReference>
<evidence type="ECO:0000313" key="3">
    <source>
        <dbReference type="Proteomes" id="UP001224674"/>
    </source>
</evidence>
<dbReference type="EMBL" id="CP122566">
    <property type="protein sequence ID" value="WGH93789.1"/>
    <property type="molecule type" value="Genomic_DNA"/>
</dbReference>
<protein>
    <submittedName>
        <fullName evidence="2">Class I SAM-dependent methyltransferase</fullName>
        <ecNumber evidence="2">2.1.1.-</ecNumber>
    </submittedName>
</protein>
<dbReference type="AlphaFoldDB" id="A0AAJ6AQ61"/>
<proteinExistence type="predicted"/>
<sequence>MQSEPTPTSSRAYTGDVADLYDLIHEARGKDYRAEAKEILRIATEKTTNPGSLLDVACGTGLHLKAWKDLVAHVEGVDLSPDMCSMATNRLNGVKVHEGDMRELHLGRRFDVVTCLFSSIGHLPNTIDLEATFRSFALHLEAGGTILVEPWWFPDRFIHGYVSAATIDAPWGAVSRVSHSVREEGNSTIEVHYLVAERGRGITQLRENHVLSLFTLDDHLRAFEAAGLSARYIESSMFERGIFVAHHSRD</sequence>
<evidence type="ECO:0000259" key="1">
    <source>
        <dbReference type="Pfam" id="PF13649"/>
    </source>
</evidence>
<keyword evidence="3" id="KW-1185">Reference proteome</keyword>
<accession>A0AAJ6AQ61</accession>
<dbReference type="Proteomes" id="UP001224674">
    <property type="component" value="Chromosome"/>
</dbReference>
<dbReference type="GO" id="GO:0008168">
    <property type="term" value="F:methyltransferase activity"/>
    <property type="evidence" value="ECO:0007669"/>
    <property type="project" value="UniProtKB-KW"/>
</dbReference>
<dbReference type="PANTHER" id="PTHR43464:SF92">
    <property type="entry name" value="SLR1071 PROTEIN"/>
    <property type="match status" value="1"/>
</dbReference>
<dbReference type="RefSeq" id="WP_158278466.1">
    <property type="nucleotide sequence ID" value="NZ_CP122562.1"/>
</dbReference>
<feature type="domain" description="Methyltransferase" evidence="1">
    <location>
        <begin position="54"/>
        <end position="144"/>
    </location>
</feature>
<evidence type="ECO:0000313" key="2">
    <source>
        <dbReference type="EMBL" id="WGH93789.1"/>
    </source>
</evidence>
<keyword evidence="2" id="KW-0808">Transferase</keyword>
<organism evidence="2 3">
    <name type="scientific">Auritidibacter ignavus</name>
    <dbReference type="NCBI Taxonomy" id="678932"/>
    <lineage>
        <taxon>Bacteria</taxon>
        <taxon>Bacillati</taxon>
        <taxon>Actinomycetota</taxon>
        <taxon>Actinomycetes</taxon>
        <taxon>Micrococcales</taxon>
        <taxon>Micrococcaceae</taxon>
        <taxon>Auritidibacter</taxon>
    </lineage>
</organism>
<keyword evidence="2" id="KW-0489">Methyltransferase</keyword>